<name>A0A917CGH0_9BACL</name>
<sequence>MNLTSEILKDLVYNSDLSIGQSVKQLEKAFFEIRNSEKDYALTALIDIIAVIDDSSKSMHWKLECYILSFLLDYSREEKYLNKLMSHLESNPKIDTNEYNFLYWQLTKTMFVSPELNTKINQIRMRKIYAQMFSFFNEQIQQENNWISSDERDQGLVIVMTGQLLSPQHAPTQIALESCYTLIKNYNKKVLLINAANMPRSMCLPYYSPQLWNYMNEFNNRNILTYQNIEIPFYQFVEEMPSGEEMDSVLKTVMELKPEYILSIGGSNVIADLCSNFVPVVTIPCVVEIPISEGTFLVLPRKITNDDADVISKLTQSLDKVIESEVSYKPKETENEFNRSDWGIHKDDHVIVIIGNRLNEEMSEEFIGSLNKLLDNNLKARLAIIGDFSISEKIAGKYKSFKERTILMGYQKDLSAVFSICDIYLNPPRTGGGTSAADALYRGVPVLTYPFGDVSYVVTDKYHIENLERVEEYLINWKQEEFRELERKAALRRADEIFDSSRVFSNLVNEMKKSSGFH</sequence>
<dbReference type="InterPro" id="IPR001296">
    <property type="entry name" value="Glyco_trans_1"/>
</dbReference>
<dbReference type="AlphaFoldDB" id="A0A917CGH0"/>
<keyword evidence="3" id="KW-1185">Reference proteome</keyword>
<dbReference type="SUPFAM" id="SSF53756">
    <property type="entry name" value="UDP-Glycosyltransferase/glycogen phosphorylase"/>
    <property type="match status" value="1"/>
</dbReference>
<dbReference type="GO" id="GO:0016757">
    <property type="term" value="F:glycosyltransferase activity"/>
    <property type="evidence" value="ECO:0007669"/>
    <property type="project" value="InterPro"/>
</dbReference>
<comment type="caution">
    <text evidence="2">The sequence shown here is derived from an EMBL/GenBank/DDBJ whole genome shotgun (WGS) entry which is preliminary data.</text>
</comment>
<reference evidence="2" key="1">
    <citation type="journal article" date="2014" name="Int. J. Syst. Evol. Microbiol.">
        <title>Complete genome sequence of Corynebacterium casei LMG S-19264T (=DSM 44701T), isolated from a smear-ripened cheese.</title>
        <authorList>
            <consortium name="US DOE Joint Genome Institute (JGI-PGF)"/>
            <person name="Walter F."/>
            <person name="Albersmeier A."/>
            <person name="Kalinowski J."/>
            <person name="Ruckert C."/>
        </authorList>
    </citation>
    <scope>NUCLEOTIDE SEQUENCE</scope>
    <source>
        <strain evidence="2">CGMCC 1.16134</strain>
    </source>
</reference>
<accession>A0A917CGH0</accession>
<gene>
    <name evidence="2" type="ORF">GCM10010912_36280</name>
</gene>
<protein>
    <recommendedName>
        <fullName evidence="1">Glycosyl transferase family 1 domain-containing protein</fullName>
    </recommendedName>
</protein>
<evidence type="ECO:0000313" key="2">
    <source>
        <dbReference type="EMBL" id="GGF87774.1"/>
    </source>
</evidence>
<dbReference type="RefSeq" id="WP_189027276.1">
    <property type="nucleotide sequence ID" value="NZ_BMKR01000014.1"/>
</dbReference>
<dbReference type="Proteomes" id="UP000637643">
    <property type="component" value="Unassembled WGS sequence"/>
</dbReference>
<dbReference type="EMBL" id="BMKR01000014">
    <property type="protein sequence ID" value="GGF87774.1"/>
    <property type="molecule type" value="Genomic_DNA"/>
</dbReference>
<dbReference type="Pfam" id="PF00534">
    <property type="entry name" value="Glycos_transf_1"/>
    <property type="match status" value="1"/>
</dbReference>
<evidence type="ECO:0000313" key="3">
    <source>
        <dbReference type="Proteomes" id="UP000637643"/>
    </source>
</evidence>
<proteinExistence type="predicted"/>
<feature type="domain" description="Glycosyl transferase family 1" evidence="1">
    <location>
        <begin position="336"/>
        <end position="462"/>
    </location>
</feature>
<reference evidence="2" key="2">
    <citation type="submission" date="2020-09" db="EMBL/GenBank/DDBJ databases">
        <authorList>
            <person name="Sun Q."/>
            <person name="Zhou Y."/>
        </authorList>
    </citation>
    <scope>NUCLEOTIDE SEQUENCE</scope>
    <source>
        <strain evidence="2">CGMCC 1.16134</strain>
    </source>
</reference>
<dbReference type="Gene3D" id="3.40.50.2000">
    <property type="entry name" value="Glycogen Phosphorylase B"/>
    <property type="match status" value="1"/>
</dbReference>
<evidence type="ECO:0000259" key="1">
    <source>
        <dbReference type="Pfam" id="PF00534"/>
    </source>
</evidence>
<organism evidence="2 3">
    <name type="scientific">Paenibacillus albidus</name>
    <dbReference type="NCBI Taxonomy" id="2041023"/>
    <lineage>
        <taxon>Bacteria</taxon>
        <taxon>Bacillati</taxon>
        <taxon>Bacillota</taxon>
        <taxon>Bacilli</taxon>
        <taxon>Bacillales</taxon>
        <taxon>Paenibacillaceae</taxon>
        <taxon>Paenibacillus</taxon>
    </lineage>
</organism>